<evidence type="ECO:0000313" key="7">
    <source>
        <dbReference type="EMBL" id="PAB60825.1"/>
    </source>
</evidence>
<name>A0A267MPI8_9FIRM</name>
<dbReference type="InterPro" id="IPR013249">
    <property type="entry name" value="RNA_pol_sigma70_r4_t2"/>
</dbReference>
<dbReference type="PANTHER" id="PTHR43133">
    <property type="entry name" value="RNA POLYMERASE ECF-TYPE SIGMA FACTO"/>
    <property type="match status" value="1"/>
</dbReference>
<evidence type="ECO:0000256" key="4">
    <source>
        <dbReference type="ARBA" id="ARBA00023163"/>
    </source>
</evidence>
<dbReference type="InterPro" id="IPR013325">
    <property type="entry name" value="RNA_pol_sigma_r2"/>
</dbReference>
<dbReference type="Gene3D" id="1.10.1740.10">
    <property type="match status" value="1"/>
</dbReference>
<dbReference type="SUPFAM" id="SSF88659">
    <property type="entry name" value="Sigma3 and sigma4 domains of RNA polymerase sigma factors"/>
    <property type="match status" value="1"/>
</dbReference>
<dbReference type="OrthoDB" id="9782703at2"/>
<reference evidence="7 8" key="1">
    <citation type="submission" date="2017-06" db="EMBL/GenBank/DDBJ databases">
        <title>Draft genome sequence of anaerobic fermentative bacterium Anaeromicrobium sediminis DY2726D isolated from West Pacific Ocean sediments.</title>
        <authorList>
            <person name="Zeng X."/>
        </authorList>
    </citation>
    <scope>NUCLEOTIDE SEQUENCE [LARGE SCALE GENOMIC DNA]</scope>
    <source>
        <strain evidence="7 8">DY2726D</strain>
    </source>
</reference>
<dbReference type="Proteomes" id="UP000216024">
    <property type="component" value="Unassembled WGS sequence"/>
</dbReference>
<feature type="domain" description="RNA polymerase sigma-70 region 2" evidence="5">
    <location>
        <begin position="12"/>
        <end position="78"/>
    </location>
</feature>
<evidence type="ECO:0000313" key="8">
    <source>
        <dbReference type="Proteomes" id="UP000216024"/>
    </source>
</evidence>
<dbReference type="Pfam" id="PF08281">
    <property type="entry name" value="Sigma70_r4_2"/>
    <property type="match status" value="1"/>
</dbReference>
<evidence type="ECO:0008006" key="9">
    <source>
        <dbReference type="Google" id="ProtNLM"/>
    </source>
</evidence>
<dbReference type="InterPro" id="IPR007627">
    <property type="entry name" value="RNA_pol_sigma70_r2"/>
</dbReference>
<evidence type="ECO:0000259" key="5">
    <source>
        <dbReference type="Pfam" id="PF04542"/>
    </source>
</evidence>
<accession>A0A267MPI8</accession>
<sequence length="161" mass="19030">MTNQLEEEFIKMVKENKEDFYKVAYSYVKNEQQALDIIGEATYKGLNSLSKIRERKYMKTWFYRIIINESIASNRKNKNIVYDTNILENMTEDEIDKDEILDLYNAIDELSDKYKTVIILKYMKQMKTKEIANMLNMNINTVKVQVKRGVDKLRSIMGGKA</sequence>
<dbReference type="AlphaFoldDB" id="A0A267MPI8"/>
<proteinExistence type="inferred from homology"/>
<protein>
    <recommendedName>
        <fullName evidence="9">RNA polymerase subunit sigma-70</fullName>
    </recommendedName>
</protein>
<dbReference type="SUPFAM" id="SSF88946">
    <property type="entry name" value="Sigma2 domain of RNA polymerase sigma factors"/>
    <property type="match status" value="1"/>
</dbReference>
<evidence type="ECO:0000256" key="3">
    <source>
        <dbReference type="ARBA" id="ARBA00023082"/>
    </source>
</evidence>
<gene>
    <name evidence="7" type="ORF">CCE28_04635</name>
</gene>
<evidence type="ECO:0000259" key="6">
    <source>
        <dbReference type="Pfam" id="PF08281"/>
    </source>
</evidence>
<feature type="domain" description="RNA polymerase sigma factor 70 region 4 type 2" evidence="6">
    <location>
        <begin position="102"/>
        <end position="153"/>
    </location>
</feature>
<evidence type="ECO:0000256" key="2">
    <source>
        <dbReference type="ARBA" id="ARBA00023015"/>
    </source>
</evidence>
<dbReference type="GO" id="GO:0016987">
    <property type="term" value="F:sigma factor activity"/>
    <property type="evidence" value="ECO:0007669"/>
    <property type="project" value="UniProtKB-KW"/>
</dbReference>
<keyword evidence="2" id="KW-0805">Transcription regulation</keyword>
<keyword evidence="3" id="KW-0731">Sigma factor</keyword>
<evidence type="ECO:0000256" key="1">
    <source>
        <dbReference type="ARBA" id="ARBA00010641"/>
    </source>
</evidence>
<dbReference type="InterPro" id="IPR039425">
    <property type="entry name" value="RNA_pol_sigma-70-like"/>
</dbReference>
<dbReference type="Pfam" id="PF04542">
    <property type="entry name" value="Sigma70_r2"/>
    <property type="match status" value="1"/>
</dbReference>
<dbReference type="Gene3D" id="1.10.10.10">
    <property type="entry name" value="Winged helix-like DNA-binding domain superfamily/Winged helix DNA-binding domain"/>
    <property type="match status" value="1"/>
</dbReference>
<dbReference type="PANTHER" id="PTHR43133:SF51">
    <property type="entry name" value="RNA POLYMERASE SIGMA FACTOR"/>
    <property type="match status" value="1"/>
</dbReference>
<dbReference type="InterPro" id="IPR014284">
    <property type="entry name" value="RNA_pol_sigma-70_dom"/>
</dbReference>
<keyword evidence="4" id="KW-0804">Transcription</keyword>
<dbReference type="RefSeq" id="WP_095131427.1">
    <property type="nucleotide sequence ID" value="NZ_NIBG01000002.1"/>
</dbReference>
<comment type="similarity">
    <text evidence="1">Belongs to the sigma-70 factor family. ECF subfamily.</text>
</comment>
<dbReference type="EMBL" id="NIBG01000002">
    <property type="protein sequence ID" value="PAB60825.1"/>
    <property type="molecule type" value="Genomic_DNA"/>
</dbReference>
<organism evidence="7 8">
    <name type="scientific">Anaeromicrobium sediminis</name>
    <dbReference type="NCBI Taxonomy" id="1478221"/>
    <lineage>
        <taxon>Bacteria</taxon>
        <taxon>Bacillati</taxon>
        <taxon>Bacillota</taxon>
        <taxon>Clostridia</taxon>
        <taxon>Peptostreptococcales</taxon>
        <taxon>Thermotaleaceae</taxon>
        <taxon>Anaeromicrobium</taxon>
    </lineage>
</organism>
<dbReference type="GO" id="GO:0006352">
    <property type="term" value="P:DNA-templated transcription initiation"/>
    <property type="evidence" value="ECO:0007669"/>
    <property type="project" value="InterPro"/>
</dbReference>
<dbReference type="InterPro" id="IPR013324">
    <property type="entry name" value="RNA_pol_sigma_r3/r4-like"/>
</dbReference>
<comment type="caution">
    <text evidence="7">The sequence shown here is derived from an EMBL/GenBank/DDBJ whole genome shotgun (WGS) entry which is preliminary data.</text>
</comment>
<keyword evidence="8" id="KW-1185">Reference proteome</keyword>
<dbReference type="InterPro" id="IPR036388">
    <property type="entry name" value="WH-like_DNA-bd_sf"/>
</dbReference>
<dbReference type="GO" id="GO:0003677">
    <property type="term" value="F:DNA binding"/>
    <property type="evidence" value="ECO:0007669"/>
    <property type="project" value="InterPro"/>
</dbReference>
<dbReference type="CDD" id="cd06171">
    <property type="entry name" value="Sigma70_r4"/>
    <property type="match status" value="1"/>
</dbReference>
<dbReference type="NCBIfam" id="TIGR02937">
    <property type="entry name" value="sigma70-ECF"/>
    <property type="match status" value="1"/>
</dbReference>